<dbReference type="CDD" id="cd18773">
    <property type="entry name" value="PDC1_HK_sensor"/>
    <property type="match status" value="1"/>
</dbReference>
<comment type="catalytic activity">
    <reaction evidence="2">
        <text>2 GTP = 3',3'-c-di-GMP + 2 diphosphate</text>
        <dbReference type="Rhea" id="RHEA:24898"/>
        <dbReference type="ChEBI" id="CHEBI:33019"/>
        <dbReference type="ChEBI" id="CHEBI:37565"/>
        <dbReference type="ChEBI" id="CHEBI:58805"/>
        <dbReference type="EC" id="2.7.7.65"/>
    </reaction>
</comment>
<accession>A0ABM7Q5Y4</accession>
<feature type="domain" description="HAMP" evidence="5">
    <location>
        <begin position="286"/>
        <end position="339"/>
    </location>
</feature>
<sequence>MLPALILCALLAWAQANTQRTNAAAQLHAVAEAAGSDLDDFLRVQGAVTSVIAERRTSERTITDRARWTEDLRRLRAHYPAFAALRVFDARGVLVAADPGVESDSGVAPSPCFLATQVADRAVVSDVYNAPGEAARACVGAPLRVGGRFAGVVDGAMPVAAFVAARAAWLQGHGFETLLVDRRGQLAYASDGVGVAATGALDASAPGRVLAGVGDAANGMQRIPGVLRDDADAYAVAVPLQVGWHLYVLLPKDTLDAQLWRSIGMMLGLLVTVAAGVLGIAWWQMRRLSMSVHKLLVQMQRFALDHASAPISPDSMPQELVPLADAMNQLTVRLSDAYSLTSRSLEEQRKLRASLEQEVGAREREIAQRTQELRNAVSELDRLSRTDALTGCLNYRGFREVAAVLWRDARENGTLLSALALDIDYFKSYNDRYGHPRGDQALKRFAGAVRSALYHREDVVVRPGGEEFIVFLPDTTLEQAMRVGERICASVLHADIAHAGSPSGVLTVSIGVATNLAEDGDDPEVMLSRADAALYRAKNAGRNRVSL</sequence>
<dbReference type="Proteomes" id="UP000681317">
    <property type="component" value="Chromosome"/>
</dbReference>
<keyword evidence="4" id="KW-0472">Membrane</keyword>
<dbReference type="InterPro" id="IPR003660">
    <property type="entry name" value="HAMP_dom"/>
</dbReference>
<dbReference type="PROSITE" id="PS50887">
    <property type="entry name" value="GGDEF"/>
    <property type="match status" value="1"/>
</dbReference>
<gene>
    <name evidence="7" type="ORF">LYSCAS_17520</name>
</gene>
<feature type="transmembrane region" description="Helical" evidence="4">
    <location>
        <begin position="259"/>
        <end position="283"/>
    </location>
</feature>
<feature type="domain" description="GGDEF" evidence="6">
    <location>
        <begin position="414"/>
        <end position="547"/>
    </location>
</feature>
<dbReference type="Gene3D" id="3.30.450.20">
    <property type="entry name" value="PAS domain"/>
    <property type="match status" value="1"/>
</dbReference>
<dbReference type="InterPro" id="IPR043128">
    <property type="entry name" value="Rev_trsase/Diguanyl_cyclase"/>
</dbReference>
<dbReference type="NCBIfam" id="TIGR00254">
    <property type="entry name" value="GGDEF"/>
    <property type="match status" value="1"/>
</dbReference>
<keyword evidence="3" id="KW-0175">Coiled coil</keyword>
<evidence type="ECO:0000313" key="7">
    <source>
        <dbReference type="EMBL" id="BCT92728.1"/>
    </source>
</evidence>
<organism evidence="7 8">
    <name type="scientific">Noviluteimonas caseinilytica</name>
    <dbReference type="NCBI Taxonomy" id="2675101"/>
    <lineage>
        <taxon>Bacteria</taxon>
        <taxon>Pseudomonadati</taxon>
        <taxon>Pseudomonadota</taxon>
        <taxon>Gammaproteobacteria</taxon>
        <taxon>Lysobacterales</taxon>
        <taxon>Lysobacteraceae</taxon>
        <taxon>Noviluteimonas</taxon>
    </lineage>
</organism>
<dbReference type="PANTHER" id="PTHR45138:SF9">
    <property type="entry name" value="DIGUANYLATE CYCLASE DGCM-RELATED"/>
    <property type="match status" value="1"/>
</dbReference>
<evidence type="ECO:0000256" key="4">
    <source>
        <dbReference type="SAM" id="Phobius"/>
    </source>
</evidence>
<dbReference type="PROSITE" id="PS50885">
    <property type="entry name" value="HAMP"/>
    <property type="match status" value="1"/>
</dbReference>
<evidence type="ECO:0000256" key="2">
    <source>
        <dbReference type="ARBA" id="ARBA00034247"/>
    </source>
</evidence>
<evidence type="ECO:0000256" key="1">
    <source>
        <dbReference type="ARBA" id="ARBA00012528"/>
    </source>
</evidence>
<keyword evidence="4" id="KW-0812">Transmembrane</keyword>
<feature type="coiled-coil region" evidence="3">
    <location>
        <begin position="345"/>
        <end position="386"/>
    </location>
</feature>
<dbReference type="EMBL" id="AP024545">
    <property type="protein sequence ID" value="BCT92728.1"/>
    <property type="molecule type" value="Genomic_DNA"/>
</dbReference>
<dbReference type="CDD" id="cd01949">
    <property type="entry name" value="GGDEF"/>
    <property type="match status" value="1"/>
</dbReference>
<dbReference type="InterPro" id="IPR050469">
    <property type="entry name" value="Diguanylate_Cyclase"/>
</dbReference>
<reference evidence="7 8" key="1">
    <citation type="submission" date="2021-03" db="EMBL/GenBank/DDBJ databases">
        <title>Complete Genome Sequences of Two Lysobacter Strains Isolated from Sea Water (Lysobacter caseinilyticus) and Soil (Lysobacter helvus) in South Korea.</title>
        <authorList>
            <person name="Watanabe Y."/>
            <person name="Arakawa K."/>
        </authorList>
    </citation>
    <scope>NUCLEOTIDE SEQUENCE [LARGE SCALE GENOMIC DNA]</scope>
    <source>
        <strain evidence="7 8">KVB24</strain>
    </source>
</reference>
<protein>
    <recommendedName>
        <fullName evidence="1">diguanylate cyclase</fullName>
        <ecNumber evidence="1">2.7.7.65</ecNumber>
    </recommendedName>
</protein>
<dbReference type="SUPFAM" id="SSF55073">
    <property type="entry name" value="Nucleotide cyclase"/>
    <property type="match status" value="1"/>
</dbReference>
<evidence type="ECO:0000313" key="8">
    <source>
        <dbReference type="Proteomes" id="UP000681317"/>
    </source>
</evidence>
<proteinExistence type="predicted"/>
<dbReference type="SMART" id="SM00267">
    <property type="entry name" value="GGDEF"/>
    <property type="match status" value="1"/>
</dbReference>
<dbReference type="InterPro" id="IPR000160">
    <property type="entry name" value="GGDEF_dom"/>
</dbReference>
<dbReference type="Gene3D" id="3.30.70.270">
    <property type="match status" value="1"/>
</dbReference>
<dbReference type="Pfam" id="PF00990">
    <property type="entry name" value="GGDEF"/>
    <property type="match status" value="1"/>
</dbReference>
<dbReference type="EC" id="2.7.7.65" evidence="1"/>
<keyword evidence="8" id="KW-1185">Reference proteome</keyword>
<evidence type="ECO:0000259" key="5">
    <source>
        <dbReference type="PROSITE" id="PS50885"/>
    </source>
</evidence>
<evidence type="ECO:0000256" key="3">
    <source>
        <dbReference type="SAM" id="Coils"/>
    </source>
</evidence>
<evidence type="ECO:0000259" key="6">
    <source>
        <dbReference type="PROSITE" id="PS50887"/>
    </source>
</evidence>
<keyword evidence="4" id="KW-1133">Transmembrane helix</keyword>
<dbReference type="PANTHER" id="PTHR45138">
    <property type="entry name" value="REGULATORY COMPONENTS OF SENSORY TRANSDUCTION SYSTEM"/>
    <property type="match status" value="1"/>
</dbReference>
<name>A0ABM7Q5Y4_9GAMM</name>
<dbReference type="InterPro" id="IPR029787">
    <property type="entry name" value="Nucleotide_cyclase"/>
</dbReference>